<feature type="compositionally biased region" description="Gly residues" evidence="9">
    <location>
        <begin position="360"/>
        <end position="370"/>
    </location>
</feature>
<comment type="subcellular location">
    <subcellularLocation>
        <location evidence="1">Nucleus</location>
    </subcellularLocation>
</comment>
<dbReference type="Pfam" id="PF05236">
    <property type="entry name" value="TAF4"/>
    <property type="match status" value="1"/>
</dbReference>
<evidence type="ECO:0000256" key="8">
    <source>
        <dbReference type="ARBA" id="ARBA00031747"/>
    </source>
</evidence>
<dbReference type="AlphaFoldDB" id="A0AAN6JVR9"/>
<comment type="similarity">
    <text evidence="2">Belongs to the TAF4 family.</text>
</comment>
<keyword evidence="4" id="KW-0805">Transcription regulation</keyword>
<feature type="compositionally biased region" description="Low complexity" evidence="9">
    <location>
        <begin position="528"/>
        <end position="541"/>
    </location>
</feature>
<dbReference type="GO" id="GO:0006352">
    <property type="term" value="P:DNA-templated transcription initiation"/>
    <property type="evidence" value="ECO:0007669"/>
    <property type="project" value="InterPro"/>
</dbReference>
<feature type="compositionally biased region" description="Low complexity" evidence="9">
    <location>
        <begin position="167"/>
        <end position="183"/>
    </location>
</feature>
<evidence type="ECO:0000313" key="11">
    <source>
        <dbReference type="EMBL" id="KAK0555679.1"/>
    </source>
</evidence>
<feature type="compositionally biased region" description="Basic residues" evidence="9">
    <location>
        <begin position="594"/>
        <end position="605"/>
    </location>
</feature>
<evidence type="ECO:0000256" key="5">
    <source>
        <dbReference type="ARBA" id="ARBA00023163"/>
    </source>
</evidence>
<dbReference type="GO" id="GO:0005669">
    <property type="term" value="C:transcription factor TFIID complex"/>
    <property type="evidence" value="ECO:0007669"/>
    <property type="project" value="InterPro"/>
</dbReference>
<feature type="compositionally biased region" description="Low complexity" evidence="9">
    <location>
        <begin position="64"/>
        <end position="87"/>
    </location>
</feature>
<proteinExistence type="inferred from homology"/>
<accession>A0AAN6JVR9</accession>
<feature type="compositionally biased region" description="Basic and acidic residues" evidence="9">
    <location>
        <begin position="483"/>
        <end position="493"/>
    </location>
</feature>
<sequence length="702" mass="71938">MASGSSYPSGTGGNAPHHRAPSSSSSAHWSPQRQYHQARPPSPSSVNNIPRSSAVPEIVIPRRSSSTISPSATPTAMSPPASSYSYTGSGLLRPPSQQAKMQQQQTSGASRYGGGHYSTYDASASSPAPVPEAPMASHEDSLGDVMGSSGVDLRAEEEAMQSQSRFGSQSHSQYSSGSYGSSSTARESHRAHASSQGSSSYYQQTPQSQQKRPSGGLFLEVYPLSMKVHSIAAMHGLGVEPDVLNYLSLTARTRFRNLAESMIAAARHRLWSTPHARPPPMFDRPEPIANGHSYHGDGQDEEPRPMYHEQLISDPSKQLSALEKVEREEEGRARRRRLARIEREAAEKAFLAALQEEGKTGGGNGSGVAGGSAHRSGPAAAALAPKGEGADGDTVMANGGDKGAGTPGVNGVGGGAKASKKNKAKGDGTEGPDGPKKKRQKKNTDGASAGAGVGGAGGASGAGGAGAGSEASTTGTRVSRKYNLSEDVQKRLTDSTATQLIGGKAYGWMTGAGAASGSSGKGKKKGAAADTAAEGGATGKKLPAPRFGSASAKRAAGDDDDDGGGRADTGSDRKGKSSPSVKQESRRRSDSTSHHHNHHDHKSSSHSHMGSVGAWGDVSARKAAKEEAERLRRLRVQMRDALFVLEEESGRIGGGMGRGMGGRALMKARAKMGAAAVVPHALGPGGASSSGGGGGGSGGQSQ</sequence>
<dbReference type="InterPro" id="IPR007900">
    <property type="entry name" value="TAF4_C"/>
</dbReference>
<protein>
    <recommendedName>
        <fullName evidence="3">Transcription initiation factor TFIID subunit 4</fullName>
    </recommendedName>
    <alternativeName>
        <fullName evidence="8">TBP-associated factor 4</fullName>
    </alternativeName>
</protein>
<feature type="region of interest" description="Disordered" evidence="9">
    <location>
        <begin position="1"/>
        <end position="214"/>
    </location>
</feature>
<feature type="region of interest" description="Disordered" evidence="9">
    <location>
        <begin position="357"/>
        <end position="628"/>
    </location>
</feature>
<dbReference type="CDD" id="cd08045">
    <property type="entry name" value="HFD_TAF4"/>
    <property type="match status" value="1"/>
</dbReference>
<feature type="compositionally biased region" description="Gly residues" evidence="9">
    <location>
        <begin position="400"/>
        <end position="416"/>
    </location>
</feature>
<feature type="compositionally biased region" description="Gly residues" evidence="9">
    <location>
        <begin position="449"/>
        <end position="467"/>
    </location>
</feature>
<feature type="region of interest" description="Disordered" evidence="9">
    <location>
        <begin position="680"/>
        <end position="702"/>
    </location>
</feature>
<organism evidence="11 12">
    <name type="scientific">Tilletia horrida</name>
    <dbReference type="NCBI Taxonomy" id="155126"/>
    <lineage>
        <taxon>Eukaryota</taxon>
        <taxon>Fungi</taxon>
        <taxon>Dikarya</taxon>
        <taxon>Basidiomycota</taxon>
        <taxon>Ustilaginomycotina</taxon>
        <taxon>Exobasidiomycetes</taxon>
        <taxon>Tilletiales</taxon>
        <taxon>Tilletiaceae</taxon>
        <taxon>Tilletia</taxon>
    </lineage>
</organism>
<gene>
    <name evidence="11" type="ORF">OC846_001644</name>
</gene>
<feature type="compositionally biased region" description="Low complexity" evidence="9">
    <location>
        <begin position="21"/>
        <end position="31"/>
    </location>
</feature>
<feature type="domain" description="Transcription initiation factor TFIID component TAF4 C-terminal" evidence="10">
    <location>
        <begin position="143"/>
        <end position="351"/>
    </location>
</feature>
<reference evidence="11" key="1">
    <citation type="journal article" date="2023" name="PhytoFront">
        <title>Draft Genome Resources of Seven Strains of Tilletia horrida, Causal Agent of Kernel Smut of Rice.</title>
        <authorList>
            <person name="Khanal S."/>
            <person name="Antony Babu S."/>
            <person name="Zhou X.G."/>
        </authorList>
    </citation>
    <scope>NUCLEOTIDE SEQUENCE</scope>
    <source>
        <strain evidence="11">TX6</strain>
    </source>
</reference>
<evidence type="ECO:0000313" key="12">
    <source>
        <dbReference type="Proteomes" id="UP001176517"/>
    </source>
</evidence>
<comment type="function">
    <text evidence="7">Functions as a component of the DNA-binding general transcription factor complex TFIID. Binding of TFIID to a promoter (with or without TATA element) is the initial step in pre-initiation complex (PIC) formation. TFIID plays a key role in the regulation of gene expression by RNA polymerase II through different activities such as transcription activator interaction, core promoter recognition and selectivity, TFIIA and TFIIB interaction, chromatin modification (histone acetylation by TAF1), facilitation of DNA opening and initiation of transcription.</text>
</comment>
<evidence type="ECO:0000256" key="2">
    <source>
        <dbReference type="ARBA" id="ARBA00006178"/>
    </source>
</evidence>
<dbReference type="Proteomes" id="UP001176517">
    <property type="component" value="Unassembled WGS sequence"/>
</dbReference>
<name>A0AAN6JVR9_9BASI</name>
<evidence type="ECO:0000256" key="4">
    <source>
        <dbReference type="ARBA" id="ARBA00023015"/>
    </source>
</evidence>
<comment type="caution">
    <text evidence="11">The sequence shown here is derived from an EMBL/GenBank/DDBJ whole genome shotgun (WGS) entry which is preliminary data.</text>
</comment>
<feature type="compositionally biased region" description="Basic and acidic residues" evidence="9">
    <location>
        <begin position="563"/>
        <end position="575"/>
    </location>
</feature>
<feature type="compositionally biased region" description="Low complexity" evidence="9">
    <location>
        <begin position="194"/>
        <end position="210"/>
    </location>
</feature>
<evidence type="ECO:0000256" key="9">
    <source>
        <dbReference type="SAM" id="MobiDB-lite"/>
    </source>
</evidence>
<keyword evidence="6" id="KW-0539">Nucleus</keyword>
<evidence type="ECO:0000256" key="7">
    <source>
        <dbReference type="ARBA" id="ARBA00025346"/>
    </source>
</evidence>
<feature type="compositionally biased region" description="Basic and acidic residues" evidence="9">
    <location>
        <begin position="619"/>
        <end position="628"/>
    </location>
</feature>
<evidence type="ECO:0000256" key="3">
    <source>
        <dbReference type="ARBA" id="ARBA00017306"/>
    </source>
</evidence>
<feature type="compositionally biased region" description="Gly residues" evidence="9">
    <location>
        <begin position="683"/>
        <end position="702"/>
    </location>
</feature>
<evidence type="ECO:0000259" key="10">
    <source>
        <dbReference type="Pfam" id="PF05236"/>
    </source>
</evidence>
<feature type="compositionally biased region" description="Basic and acidic residues" evidence="9">
    <location>
        <begin position="583"/>
        <end position="593"/>
    </location>
</feature>
<feature type="compositionally biased region" description="Low complexity" evidence="9">
    <location>
        <begin position="371"/>
        <end position="387"/>
    </location>
</feature>
<dbReference type="EMBL" id="JAPDMZ010000025">
    <property type="protein sequence ID" value="KAK0555679.1"/>
    <property type="molecule type" value="Genomic_DNA"/>
</dbReference>
<evidence type="ECO:0000256" key="6">
    <source>
        <dbReference type="ARBA" id="ARBA00023242"/>
    </source>
</evidence>
<keyword evidence="5" id="KW-0804">Transcription</keyword>
<evidence type="ECO:0000256" key="1">
    <source>
        <dbReference type="ARBA" id="ARBA00004123"/>
    </source>
</evidence>
<keyword evidence="12" id="KW-1185">Reference proteome</keyword>